<keyword evidence="4" id="KW-1185">Reference proteome</keyword>
<comment type="caution">
    <text evidence="3">The sequence shown here is derived from an EMBL/GenBank/DDBJ whole genome shotgun (WGS) entry which is preliminary data.</text>
</comment>
<evidence type="ECO:0000313" key="4">
    <source>
        <dbReference type="Proteomes" id="UP001595075"/>
    </source>
</evidence>
<name>A0ABR4CZG4_9HELO</name>
<gene>
    <name evidence="3" type="ORF">VTL71DRAFT_203</name>
</gene>
<accession>A0ABR4CZG4</accession>
<feature type="region of interest" description="Disordered" evidence="1">
    <location>
        <begin position="23"/>
        <end position="50"/>
    </location>
</feature>
<evidence type="ECO:0000256" key="2">
    <source>
        <dbReference type="SAM" id="Phobius"/>
    </source>
</evidence>
<reference evidence="3 4" key="1">
    <citation type="journal article" date="2024" name="Commun. Biol.">
        <title>Comparative genomic analysis of thermophilic fungi reveals convergent evolutionary adaptations and gene losses.</title>
        <authorList>
            <person name="Steindorff A.S."/>
            <person name="Aguilar-Pontes M.V."/>
            <person name="Robinson A.J."/>
            <person name="Andreopoulos B."/>
            <person name="LaButti K."/>
            <person name="Kuo A."/>
            <person name="Mondo S."/>
            <person name="Riley R."/>
            <person name="Otillar R."/>
            <person name="Haridas S."/>
            <person name="Lipzen A."/>
            <person name="Grimwood J."/>
            <person name="Schmutz J."/>
            <person name="Clum A."/>
            <person name="Reid I.D."/>
            <person name="Moisan M.C."/>
            <person name="Butler G."/>
            <person name="Nguyen T.T.M."/>
            <person name="Dewar K."/>
            <person name="Conant G."/>
            <person name="Drula E."/>
            <person name="Henrissat B."/>
            <person name="Hansel C."/>
            <person name="Singer S."/>
            <person name="Hutchinson M.I."/>
            <person name="de Vries R.P."/>
            <person name="Natvig D.O."/>
            <person name="Powell A.J."/>
            <person name="Tsang A."/>
            <person name="Grigoriev I.V."/>
        </authorList>
    </citation>
    <scope>NUCLEOTIDE SEQUENCE [LARGE SCALE GENOMIC DNA]</scope>
    <source>
        <strain evidence="3 4">CBS 494.80</strain>
    </source>
</reference>
<evidence type="ECO:0000256" key="1">
    <source>
        <dbReference type="SAM" id="MobiDB-lite"/>
    </source>
</evidence>
<protein>
    <submittedName>
        <fullName evidence="3">Uncharacterized protein</fullName>
    </submittedName>
</protein>
<keyword evidence="2" id="KW-0812">Transmembrane</keyword>
<proteinExistence type="predicted"/>
<feature type="transmembrane region" description="Helical" evidence="2">
    <location>
        <begin position="280"/>
        <end position="298"/>
    </location>
</feature>
<feature type="compositionally biased region" description="Polar residues" evidence="1">
    <location>
        <begin position="29"/>
        <end position="50"/>
    </location>
</feature>
<dbReference type="Proteomes" id="UP001595075">
    <property type="component" value="Unassembled WGS sequence"/>
</dbReference>
<keyword evidence="2" id="KW-1133">Transmembrane helix</keyword>
<evidence type="ECO:0000313" key="3">
    <source>
        <dbReference type="EMBL" id="KAL2075260.1"/>
    </source>
</evidence>
<dbReference type="EMBL" id="JAZHXI010000001">
    <property type="protein sequence ID" value="KAL2075260.1"/>
    <property type="molecule type" value="Genomic_DNA"/>
</dbReference>
<organism evidence="3 4">
    <name type="scientific">Oculimacula yallundae</name>
    <dbReference type="NCBI Taxonomy" id="86028"/>
    <lineage>
        <taxon>Eukaryota</taxon>
        <taxon>Fungi</taxon>
        <taxon>Dikarya</taxon>
        <taxon>Ascomycota</taxon>
        <taxon>Pezizomycotina</taxon>
        <taxon>Leotiomycetes</taxon>
        <taxon>Helotiales</taxon>
        <taxon>Ploettnerulaceae</taxon>
        <taxon>Oculimacula</taxon>
    </lineage>
</organism>
<keyword evidence="2" id="KW-0472">Membrane</keyword>
<sequence length="332" mass="37602">MYFLCHTSQFSSSTSTVLLSNSSFHPESKAQNPPASSESNKNHTLPSPTKQSLVPEMCKGVQILFTKCDHCSKLIVLKPCWRSVTSAVPIYNSTGRGPCREIVEVERKSSPCCAILENFTSLRLDDICFQCDERKRKEEGDKEGEKEREKVEEVVIIDVGSQCDEKGRMDIPKTGGKNRDMAVAVAANKRASMSRDERNEAVRRVVENLRKIHSETSEEVGGAKKVIGEEEKAPEIERKKPVVDRTNHQYREIRRSQSWTTAYDGIPVVSGCENKPEKSFAWFPLLLFMILAGLKVYLKIIAQDWKETGIYLKLLLGRWTALLHPRIWETAL</sequence>